<sequence>MSGPEELPAADVAPEEAIAFFRSKGFRIGFNWQDVFREEHARWFTVAKAMSRDLLEDIRAAVDAAIADGTTLETFRKELRPTLEAKGWWGKKLMLDPATGQHELVQLGSPRRLKTIFDTNVRTAYQAGKWQRIDRTKIAFPFLEYSSVMDGRERPEHHAWDGIILPVDHPWWDTHYGPCDWNCRCTAIQRSQRMLDRMGKKVDAAAPPANPSYQAVNKRSGEVFDLERGIGKGWDYNVGKEYLRGLAPTPLPGTFDGPDAVDAATQPSRAQQALIDRFLTIFGVAPGGEAIWYDRDGWPLSIGRGWFIAQGGAVRLPTGAAGITIDRIGAAIATPDRIAWSWVRAQDGRALLMRRYVRNQAGRATTVDIGREGWRWTVKPATA</sequence>
<evidence type="ECO:0000259" key="1">
    <source>
        <dbReference type="Pfam" id="PF04233"/>
    </source>
</evidence>
<organism evidence="2 3">
    <name type="scientific">Sphingobium yanoikuyae</name>
    <name type="common">Sphingomonas yanoikuyae</name>
    <dbReference type="NCBI Taxonomy" id="13690"/>
    <lineage>
        <taxon>Bacteria</taxon>
        <taxon>Pseudomonadati</taxon>
        <taxon>Pseudomonadota</taxon>
        <taxon>Alphaproteobacteria</taxon>
        <taxon>Sphingomonadales</taxon>
        <taxon>Sphingomonadaceae</taxon>
        <taxon>Sphingobium</taxon>
    </lineage>
</organism>
<proteinExistence type="predicted"/>
<evidence type="ECO:0000313" key="3">
    <source>
        <dbReference type="Proteomes" id="UP000287401"/>
    </source>
</evidence>
<protein>
    <recommendedName>
        <fullName evidence="1">Phage head morphogenesis domain-containing protein</fullName>
    </recommendedName>
</protein>
<dbReference type="Proteomes" id="UP000287401">
    <property type="component" value="Unassembled WGS sequence"/>
</dbReference>
<accession>A0A430BWV5</accession>
<name>A0A430BWV5_SPHYA</name>
<dbReference type="NCBIfam" id="TIGR01641">
    <property type="entry name" value="phageSPP1_gp7"/>
    <property type="match status" value="1"/>
</dbReference>
<dbReference type="EMBL" id="QRAL01000009">
    <property type="protein sequence ID" value="RSU57202.1"/>
    <property type="molecule type" value="Genomic_DNA"/>
</dbReference>
<evidence type="ECO:0000313" key="2">
    <source>
        <dbReference type="EMBL" id="RSU57202.1"/>
    </source>
</evidence>
<dbReference type="Pfam" id="PF04233">
    <property type="entry name" value="Phage_Mu_F"/>
    <property type="match status" value="1"/>
</dbReference>
<reference evidence="2 3" key="1">
    <citation type="submission" date="2018-07" db="EMBL/GenBank/DDBJ databases">
        <title>Genomic and Epidemiologic Investigation of an Indolent Hospital Outbreak.</title>
        <authorList>
            <person name="Johnson R.C."/>
            <person name="Deming C."/>
            <person name="Conlan S."/>
            <person name="Zellmer C.J."/>
            <person name="Michelin A.V."/>
            <person name="Lee-Lin S."/>
            <person name="Thomas P.J."/>
            <person name="Park M."/>
            <person name="Weingarten R.A."/>
            <person name="Less J."/>
            <person name="Dekker J.P."/>
            <person name="Frank K.M."/>
            <person name="Musser K.A."/>
            <person name="Mcquiston J.R."/>
            <person name="Henderson D.K."/>
            <person name="Lau A.F."/>
            <person name="Palmore T.N."/>
            <person name="Segre J.A."/>
        </authorList>
    </citation>
    <scope>NUCLEOTIDE SEQUENCE [LARGE SCALE GENOMIC DNA]</scope>
    <source>
        <strain evidence="2 3">SK-NIH.Env6_1116</strain>
    </source>
</reference>
<dbReference type="AlphaFoldDB" id="A0A430BWV5"/>
<dbReference type="RefSeq" id="WP_125998206.1">
    <property type="nucleotide sequence ID" value="NZ_QRAL01000009.1"/>
</dbReference>
<feature type="domain" description="Phage head morphogenesis" evidence="1">
    <location>
        <begin position="57"/>
        <end position="188"/>
    </location>
</feature>
<dbReference type="InterPro" id="IPR006528">
    <property type="entry name" value="Phage_head_morphogenesis_dom"/>
</dbReference>
<gene>
    <name evidence="2" type="ORF">DAH51_10340</name>
</gene>
<comment type="caution">
    <text evidence="2">The sequence shown here is derived from an EMBL/GenBank/DDBJ whole genome shotgun (WGS) entry which is preliminary data.</text>
</comment>